<keyword evidence="2" id="KW-1185">Reference proteome</keyword>
<gene>
    <name evidence="1" type="ordered locus">Cyan7822_1856</name>
</gene>
<dbReference type="KEGG" id="cyj:Cyan7822_1856"/>
<dbReference type="OrthoDB" id="573814at2"/>
<evidence type="ECO:0000313" key="2">
    <source>
        <dbReference type="Proteomes" id="UP000008206"/>
    </source>
</evidence>
<proteinExistence type="predicted"/>
<sequence length="168" mass="19635">MLPTLADFGIKSPVYVRKIDKKSHWNPQSSNLEERVNQVADKVFKEDLCSLWYIDSDEAFYGVIAAISSGRNPRNQDIDFVWITDEELKLLNILKEQTKEGYCLFVQHLHYNILIDRETARRLCYSLIQKEREAQRCKKKSTQAILEYQNNKGCKALINNTNKCNCEK</sequence>
<name>E0U9P0_GLOV7</name>
<dbReference type="Proteomes" id="UP000008206">
    <property type="component" value="Chromosome"/>
</dbReference>
<organism evidence="1 2">
    <name type="scientific">Gloeothece verrucosa (strain PCC 7822)</name>
    <name type="common">Cyanothece sp. (strain PCC 7822)</name>
    <dbReference type="NCBI Taxonomy" id="497965"/>
    <lineage>
        <taxon>Bacteria</taxon>
        <taxon>Bacillati</taxon>
        <taxon>Cyanobacteriota</taxon>
        <taxon>Cyanophyceae</taxon>
        <taxon>Oscillatoriophycideae</taxon>
        <taxon>Chroococcales</taxon>
        <taxon>Aphanothecaceae</taxon>
        <taxon>Gloeothece</taxon>
        <taxon>Gloeothece verrucosa</taxon>
    </lineage>
</organism>
<dbReference type="STRING" id="497965.Cyan7822_1856"/>
<protein>
    <submittedName>
        <fullName evidence="1">Uncharacterized protein</fullName>
    </submittedName>
</protein>
<dbReference type="RefSeq" id="WP_013321947.1">
    <property type="nucleotide sequence ID" value="NC_014501.1"/>
</dbReference>
<dbReference type="EMBL" id="CP002198">
    <property type="protein sequence ID" value="ADN13841.1"/>
    <property type="molecule type" value="Genomic_DNA"/>
</dbReference>
<dbReference type="AlphaFoldDB" id="E0U9P0"/>
<dbReference type="HOGENOM" id="CLU_1583770_0_0_3"/>
<reference evidence="2" key="1">
    <citation type="journal article" date="2011" name="MBio">
        <title>Novel metabolic attributes of the genus Cyanothece, comprising a group of unicellular nitrogen-fixing Cyanobacteria.</title>
        <authorList>
            <person name="Bandyopadhyay A."/>
            <person name="Elvitigala T."/>
            <person name="Welsh E."/>
            <person name="Stockel J."/>
            <person name="Liberton M."/>
            <person name="Min H."/>
            <person name="Sherman L.A."/>
            <person name="Pakrasi H.B."/>
        </authorList>
    </citation>
    <scope>NUCLEOTIDE SEQUENCE [LARGE SCALE GENOMIC DNA]</scope>
    <source>
        <strain evidence="2">PCC 7822</strain>
    </source>
</reference>
<evidence type="ECO:0000313" key="1">
    <source>
        <dbReference type="EMBL" id="ADN13841.1"/>
    </source>
</evidence>
<accession>E0U9P0</accession>
<dbReference type="eggNOG" id="ENOG50340ZE">
    <property type="taxonomic scope" value="Bacteria"/>
</dbReference>